<dbReference type="Pfam" id="PF00877">
    <property type="entry name" value="NLPC_P60"/>
    <property type="match status" value="1"/>
</dbReference>
<sequence>MKCFNWILVSVSLVGFSGFSQQKTTEHVVAKGETISKIAQQYNVSIKEIYELNPTAKSGIKYKSSLLIPVLGGSKEVVSKEIIHEVEAKESPYSISRKYGLTVDDLYKSNPSIKDTGLQIGQKIIISGGKEVKTEVPALKPINTEVVVSTFEGIDYEVLPKQTKYSIAKDYGITVAYLEKANPILQTEELKVGQKLLIPVKKYVPTTAVDKKEVSSIKEEITPIKKTEPKLADKGQDIQKGQEYEVAAKQTKYSIAKEHGVTVALLEAVNPILQTEELKIGQKIFLPTNALPVAVTQKTAEIVETKQVVPELQNVKTVTDKVVTPAVNEDKSVEHEVLAKQTKYGIAREYGITVAELDKANSFFDEQGLRIGQKIIIPAKNGTTNAVVTQTSTTPEKMVETPVAAKSEAVITHVVLPKETKYGIASDYGITVKELEKMNPKMRKKLVVGSVLTIQNAVKVNIPFEEKQKSADDALADEKKDSFKYSVEFADQLVETASDNIGIRYQMGGTTKSGFDCSGLMCVTYGAHDIQLPRTSLEQSRYGTVVDVDQARKGDLIFFKTRGGSRINHVGMVVESIDGDVKFIHASNSGVIISSIKESYYAKRVVQCNRVL</sequence>
<feature type="domain" description="LysM" evidence="8">
    <location>
        <begin position="154"/>
        <end position="198"/>
    </location>
</feature>
<keyword evidence="6" id="KW-0788">Thiol protease</keyword>
<dbReference type="InterPro" id="IPR038765">
    <property type="entry name" value="Papain-like_cys_pep_sf"/>
</dbReference>
<keyword evidence="5" id="KW-0378">Hydrolase</keyword>
<keyword evidence="3" id="KW-0732">Signal</keyword>
<dbReference type="PROSITE" id="PS51935">
    <property type="entry name" value="NLPC_P60"/>
    <property type="match status" value="1"/>
</dbReference>
<protein>
    <recommendedName>
        <fullName evidence="12">Peptidoglycan endopeptidase</fullName>
    </recommendedName>
</protein>
<dbReference type="PANTHER" id="PTHR33734:SF22">
    <property type="entry name" value="MEMBRANE-BOUND LYTIC MUREIN TRANSGLYCOSYLASE D"/>
    <property type="match status" value="1"/>
</dbReference>
<gene>
    <name evidence="10" type="ORF">FFWV33_00095</name>
</gene>
<evidence type="ECO:0000256" key="6">
    <source>
        <dbReference type="ARBA" id="ARBA00022807"/>
    </source>
</evidence>
<evidence type="ECO:0000256" key="4">
    <source>
        <dbReference type="ARBA" id="ARBA00022737"/>
    </source>
</evidence>
<keyword evidence="2" id="KW-0645">Protease</keyword>
<dbReference type="Gene3D" id="3.90.1720.10">
    <property type="entry name" value="endopeptidase domain like (from Nostoc punctiforme)"/>
    <property type="match status" value="1"/>
</dbReference>
<dbReference type="CDD" id="cd00118">
    <property type="entry name" value="LysM"/>
    <property type="match status" value="6"/>
</dbReference>
<dbReference type="AlphaFoldDB" id="A0A2S1L8H9"/>
<dbReference type="InterPro" id="IPR000064">
    <property type="entry name" value="NLP_P60_dom"/>
</dbReference>
<accession>A0A2S1L8H9</accession>
<evidence type="ECO:0000256" key="5">
    <source>
        <dbReference type="ARBA" id="ARBA00022801"/>
    </source>
</evidence>
<dbReference type="InterPro" id="IPR018392">
    <property type="entry name" value="LysM"/>
</dbReference>
<dbReference type="OrthoDB" id="9807055at2"/>
<dbReference type="SMART" id="SM00257">
    <property type="entry name" value="LysM"/>
    <property type="match status" value="6"/>
</dbReference>
<keyword evidence="11" id="KW-1185">Reference proteome</keyword>
<feature type="domain" description="LysM" evidence="8">
    <location>
        <begin position="411"/>
        <end position="454"/>
    </location>
</feature>
<evidence type="ECO:0000256" key="1">
    <source>
        <dbReference type="ARBA" id="ARBA00007074"/>
    </source>
</evidence>
<evidence type="ECO:0000313" key="11">
    <source>
        <dbReference type="Proteomes" id="UP000244527"/>
    </source>
</evidence>
<feature type="domain" description="LysM" evidence="8">
    <location>
        <begin position="242"/>
        <end position="286"/>
    </location>
</feature>
<evidence type="ECO:0000313" key="10">
    <source>
        <dbReference type="EMBL" id="AWG20033.1"/>
    </source>
</evidence>
<dbReference type="EMBL" id="CP020918">
    <property type="protein sequence ID" value="AWG20033.1"/>
    <property type="molecule type" value="Genomic_DNA"/>
</dbReference>
<dbReference type="GO" id="GO:0006508">
    <property type="term" value="P:proteolysis"/>
    <property type="evidence" value="ECO:0007669"/>
    <property type="project" value="UniProtKB-KW"/>
</dbReference>
<evidence type="ECO:0000259" key="9">
    <source>
        <dbReference type="PROSITE" id="PS51935"/>
    </source>
</evidence>
<keyword evidence="7" id="KW-0961">Cell wall biogenesis/degradation</keyword>
<evidence type="ECO:0000259" key="8">
    <source>
        <dbReference type="PROSITE" id="PS51782"/>
    </source>
</evidence>
<dbReference type="PANTHER" id="PTHR33734">
    <property type="entry name" value="LYSM DOMAIN-CONTAINING GPI-ANCHORED PROTEIN 2"/>
    <property type="match status" value="1"/>
</dbReference>
<dbReference type="InterPro" id="IPR036779">
    <property type="entry name" value="LysM_dom_sf"/>
</dbReference>
<dbReference type="GO" id="GO:0071555">
    <property type="term" value="P:cell wall organization"/>
    <property type="evidence" value="ECO:0007669"/>
    <property type="project" value="UniProtKB-KW"/>
</dbReference>
<feature type="domain" description="LysM" evidence="8">
    <location>
        <begin position="25"/>
        <end position="68"/>
    </location>
</feature>
<feature type="domain" description="LysM" evidence="8">
    <location>
        <begin position="82"/>
        <end position="126"/>
    </location>
</feature>
<reference evidence="10 11" key="1">
    <citation type="submission" date="2017-04" db="EMBL/GenBank/DDBJ databases">
        <title>Compelte genome sequence of WV33.</title>
        <authorList>
            <person name="Lee P.C."/>
        </authorList>
    </citation>
    <scope>NUCLEOTIDE SEQUENCE [LARGE SCALE GENOMIC DNA]</scope>
    <source>
        <strain evidence="10 11">WV33</strain>
    </source>
</reference>
<dbReference type="RefSeq" id="WP_108739002.1">
    <property type="nucleotide sequence ID" value="NZ_CP020918.1"/>
</dbReference>
<keyword evidence="4" id="KW-0677">Repeat</keyword>
<dbReference type="PROSITE" id="PS51782">
    <property type="entry name" value="LYSM"/>
    <property type="match status" value="6"/>
</dbReference>
<dbReference type="GO" id="GO:0008234">
    <property type="term" value="F:cysteine-type peptidase activity"/>
    <property type="evidence" value="ECO:0007669"/>
    <property type="project" value="UniProtKB-KW"/>
</dbReference>
<dbReference type="Proteomes" id="UP000244527">
    <property type="component" value="Chromosome"/>
</dbReference>
<evidence type="ECO:0000256" key="2">
    <source>
        <dbReference type="ARBA" id="ARBA00022670"/>
    </source>
</evidence>
<dbReference type="Gene3D" id="3.10.350.10">
    <property type="entry name" value="LysM domain"/>
    <property type="match status" value="6"/>
</dbReference>
<evidence type="ECO:0000256" key="7">
    <source>
        <dbReference type="ARBA" id="ARBA00023316"/>
    </source>
</evidence>
<dbReference type="GO" id="GO:0008932">
    <property type="term" value="F:lytic endotransglycosylase activity"/>
    <property type="evidence" value="ECO:0007669"/>
    <property type="project" value="TreeGrafter"/>
</dbReference>
<comment type="similarity">
    <text evidence="1">Belongs to the peptidase C40 family.</text>
</comment>
<dbReference type="SUPFAM" id="SSF54001">
    <property type="entry name" value="Cysteine proteinases"/>
    <property type="match status" value="1"/>
</dbReference>
<organism evidence="10 11">
    <name type="scientific">Flavobacterium faecale</name>
    <dbReference type="NCBI Taxonomy" id="1355330"/>
    <lineage>
        <taxon>Bacteria</taxon>
        <taxon>Pseudomonadati</taxon>
        <taxon>Bacteroidota</taxon>
        <taxon>Flavobacteriia</taxon>
        <taxon>Flavobacteriales</taxon>
        <taxon>Flavobacteriaceae</taxon>
        <taxon>Flavobacterium</taxon>
    </lineage>
</organism>
<feature type="domain" description="NlpC/P60" evidence="9">
    <location>
        <begin position="487"/>
        <end position="612"/>
    </location>
</feature>
<dbReference type="Pfam" id="PF01476">
    <property type="entry name" value="LysM"/>
    <property type="match status" value="6"/>
</dbReference>
<evidence type="ECO:0008006" key="12">
    <source>
        <dbReference type="Google" id="ProtNLM"/>
    </source>
</evidence>
<dbReference type="KEGG" id="ffa:FFWV33_00095"/>
<dbReference type="SUPFAM" id="SSF54106">
    <property type="entry name" value="LysM domain"/>
    <property type="match status" value="6"/>
</dbReference>
<evidence type="ECO:0000256" key="3">
    <source>
        <dbReference type="ARBA" id="ARBA00022729"/>
    </source>
</evidence>
<name>A0A2S1L8H9_9FLAO</name>
<proteinExistence type="inferred from homology"/>
<feature type="domain" description="LysM" evidence="8">
    <location>
        <begin position="333"/>
        <end position="377"/>
    </location>
</feature>